<evidence type="ECO:0000256" key="4">
    <source>
        <dbReference type="ARBA" id="ARBA00012621"/>
    </source>
</evidence>
<keyword evidence="11" id="KW-1003">Cell membrane</keyword>
<protein>
    <recommendedName>
        <fullName evidence="5 11">3-deoxy-D-manno-octulosonic acid transferase</fullName>
        <shortName evidence="11">Kdo transferase</shortName>
        <ecNumber evidence="4 11">2.4.99.12</ecNumber>
    </recommendedName>
    <alternativeName>
        <fullName evidence="7 11">Lipid IV(A) 3-deoxy-D-manno-octulosonic acid transferase</fullName>
    </alternativeName>
</protein>
<evidence type="ECO:0000256" key="2">
    <source>
        <dbReference type="ARBA" id="ARBA00004713"/>
    </source>
</evidence>
<dbReference type="Gene3D" id="3.40.50.11720">
    <property type="entry name" value="3-Deoxy-D-manno-octulosonic-acid transferase, N-terminal domain"/>
    <property type="match status" value="1"/>
</dbReference>
<dbReference type="InterPro" id="IPR039901">
    <property type="entry name" value="Kdotransferase"/>
</dbReference>
<comment type="subcellular location">
    <subcellularLocation>
        <location evidence="11">Cell membrane</location>
    </subcellularLocation>
</comment>
<dbReference type="EMBL" id="JABFCZ010000007">
    <property type="protein sequence ID" value="MBD1546081.1"/>
    <property type="molecule type" value="Genomic_DNA"/>
</dbReference>
<dbReference type="AlphaFoldDB" id="A0A926S544"/>
<dbReference type="GO" id="GO:0005886">
    <property type="term" value="C:plasma membrane"/>
    <property type="evidence" value="ECO:0007669"/>
    <property type="project" value="UniProtKB-SubCell"/>
</dbReference>
<keyword evidence="6 11" id="KW-0808">Transferase</keyword>
<reference evidence="13" key="1">
    <citation type="submission" date="2020-05" db="EMBL/GenBank/DDBJ databases">
        <title>Identification of trans-AT polyketide cluster in two marine bacteria, producers of a novel glutaramide-containing polyketide sesbanimide D and analogs.</title>
        <authorList>
            <person name="Kacar D."/>
            <person name="Rodriguez P."/>
            <person name="Canedo L."/>
            <person name="Gonzalez E."/>
            <person name="Galan B."/>
            <person name="De La Calle F."/>
            <person name="Garcia J.L."/>
        </authorList>
    </citation>
    <scope>NUCLEOTIDE SEQUENCE</scope>
    <source>
        <strain evidence="13">PHM038</strain>
    </source>
</reference>
<evidence type="ECO:0000256" key="6">
    <source>
        <dbReference type="ARBA" id="ARBA00022679"/>
    </source>
</evidence>
<keyword evidence="11" id="KW-0448">Lipopolysaccharide biosynthesis</keyword>
<evidence type="ECO:0000256" key="5">
    <source>
        <dbReference type="ARBA" id="ARBA00019077"/>
    </source>
</evidence>
<dbReference type="SUPFAM" id="SSF53756">
    <property type="entry name" value="UDP-Glycosyltransferase/glycogen phosphorylase"/>
    <property type="match status" value="1"/>
</dbReference>
<evidence type="ECO:0000256" key="1">
    <source>
        <dbReference type="ARBA" id="ARBA00003394"/>
    </source>
</evidence>
<dbReference type="InterPro" id="IPR038107">
    <property type="entry name" value="Glycos_transf_N_sf"/>
</dbReference>
<dbReference type="GO" id="GO:0009245">
    <property type="term" value="P:lipid A biosynthetic process"/>
    <property type="evidence" value="ECO:0007669"/>
    <property type="project" value="TreeGrafter"/>
</dbReference>
<comment type="pathway">
    <text evidence="2 11">Bacterial outer membrane biogenesis; LPS core biosynthesis.</text>
</comment>
<evidence type="ECO:0000256" key="7">
    <source>
        <dbReference type="ARBA" id="ARBA00031445"/>
    </source>
</evidence>
<organism evidence="13 14">
    <name type="scientific">Roseibium aggregatum</name>
    <dbReference type="NCBI Taxonomy" id="187304"/>
    <lineage>
        <taxon>Bacteria</taxon>
        <taxon>Pseudomonadati</taxon>
        <taxon>Pseudomonadota</taxon>
        <taxon>Alphaproteobacteria</taxon>
        <taxon>Hyphomicrobiales</taxon>
        <taxon>Stappiaceae</taxon>
        <taxon>Roseibium</taxon>
    </lineage>
</organism>
<comment type="caution">
    <text evidence="13">The sequence shown here is derived from an EMBL/GenBank/DDBJ whole genome shotgun (WGS) entry which is preliminary data.</text>
</comment>
<dbReference type="InterPro" id="IPR007507">
    <property type="entry name" value="Glycos_transf_N"/>
</dbReference>
<dbReference type="Gene3D" id="3.40.50.2000">
    <property type="entry name" value="Glycogen Phosphorylase B"/>
    <property type="match status" value="1"/>
</dbReference>
<dbReference type="EC" id="2.4.99.12" evidence="4 11"/>
<dbReference type="Proteomes" id="UP000598467">
    <property type="component" value="Unassembled WGS sequence"/>
</dbReference>
<evidence type="ECO:0000256" key="11">
    <source>
        <dbReference type="RuleBase" id="RU365103"/>
    </source>
</evidence>
<evidence type="ECO:0000256" key="8">
    <source>
        <dbReference type="ARBA" id="ARBA00049183"/>
    </source>
</evidence>
<dbReference type="PANTHER" id="PTHR42755:SF1">
    <property type="entry name" value="3-DEOXY-D-MANNO-OCTULOSONIC ACID TRANSFERASE, MITOCHONDRIAL-RELATED"/>
    <property type="match status" value="1"/>
</dbReference>
<dbReference type="GO" id="GO:0043842">
    <property type="term" value="F:Kdo transferase activity"/>
    <property type="evidence" value="ECO:0007669"/>
    <property type="project" value="UniProtKB-EC"/>
</dbReference>
<comment type="function">
    <text evidence="1 11">Involved in lipopolysaccharide (LPS) biosynthesis. Catalyzes the transfer of 3-deoxy-D-manno-octulosonate (Kdo) residue(s) from CMP-Kdo to lipid IV(A), the tetraacyldisaccharide-1,4'-bisphosphate precursor of lipid A.</text>
</comment>
<evidence type="ECO:0000256" key="10">
    <source>
        <dbReference type="PIRSR" id="PIRSR639901-2"/>
    </source>
</evidence>
<comment type="similarity">
    <text evidence="3">Belongs to the glycosyltransferase group 1 family. Glycosyltransferase 30 subfamily.</text>
</comment>
<dbReference type="FunFam" id="3.40.50.2000:FF:000032">
    <property type="entry name" value="3-deoxy-D-manno-octulosonic acid transferase"/>
    <property type="match status" value="1"/>
</dbReference>
<keyword evidence="11" id="KW-0472">Membrane</keyword>
<sequence length="435" mass="46970">MAEARPLLVTLYLAVARLAAPLYRLVHLVRCRTGKDDPARGNEKWGRSAIPRPKGPLVWIHAASVGETNSVLPLVETLCNRGFFVLLTTVTRTSAELAAARLPGRALHQFVPFDSPGFVGSFLGHWKPDMAMTVESEIWPGIFVAIRERRIPFILINGRMSDRSFRGWSRSPEAAAYLFGCLDITLAQTPADAGRLEKLGCRDVLCPGNLKFDARPKDADPGQLDQLTKAAAGRPVWLAALTHPGEDEIVLGAHRAILDKQPDCLLILVPRHPARGDAIEALVETQGFFLARRSRDELPEAGTQVYLGDTLGEMALFYRLAPIAFVGGSYVDVGGHNPVEAASFGAAILSGPKVANARAIYKSLWEGGAAKRIEHPEKLAEAVLALLNGDGERKRLVARAAEIVESGRGALKQTLEQLEPLIAEAVQTAGDGAGK</sequence>
<name>A0A926S544_9HYPH</name>
<evidence type="ECO:0000313" key="14">
    <source>
        <dbReference type="Proteomes" id="UP000598467"/>
    </source>
</evidence>
<comment type="catalytic activity">
    <reaction evidence="8 11">
        <text>lipid IVA (E. coli) + CMP-3-deoxy-beta-D-manno-octulosonate = alpha-Kdo-(2-&gt;6)-lipid IVA (E. coli) + CMP + H(+)</text>
        <dbReference type="Rhea" id="RHEA:28066"/>
        <dbReference type="ChEBI" id="CHEBI:15378"/>
        <dbReference type="ChEBI" id="CHEBI:58603"/>
        <dbReference type="ChEBI" id="CHEBI:60364"/>
        <dbReference type="ChEBI" id="CHEBI:60377"/>
        <dbReference type="ChEBI" id="CHEBI:85987"/>
        <dbReference type="EC" id="2.4.99.12"/>
    </reaction>
</comment>
<proteinExistence type="inferred from homology"/>
<feature type="active site" description="Proton acceptor" evidence="9">
    <location>
        <position position="67"/>
    </location>
</feature>
<dbReference type="Pfam" id="PF04413">
    <property type="entry name" value="Glycos_transf_N"/>
    <property type="match status" value="1"/>
</dbReference>
<evidence type="ECO:0000259" key="12">
    <source>
        <dbReference type="Pfam" id="PF04413"/>
    </source>
</evidence>
<dbReference type="PANTHER" id="PTHR42755">
    <property type="entry name" value="3-DEOXY-MANNO-OCTULOSONATE CYTIDYLYLTRANSFERASE"/>
    <property type="match status" value="1"/>
</dbReference>
<accession>A0A926S544</accession>
<gene>
    <name evidence="13" type="ORF">HK439_07400</name>
</gene>
<dbReference type="GO" id="GO:0009244">
    <property type="term" value="P:lipopolysaccharide core region biosynthetic process"/>
    <property type="evidence" value="ECO:0007669"/>
    <property type="project" value="UniProtKB-UniRule"/>
</dbReference>
<feature type="site" description="Transition state stabilizer" evidence="10">
    <location>
        <position position="211"/>
    </location>
</feature>
<evidence type="ECO:0000313" key="13">
    <source>
        <dbReference type="EMBL" id="MBD1546081.1"/>
    </source>
</evidence>
<dbReference type="RefSeq" id="WP_190290757.1">
    <property type="nucleotide sequence ID" value="NZ_JABFCZ010000007.1"/>
</dbReference>
<evidence type="ECO:0000256" key="9">
    <source>
        <dbReference type="PIRSR" id="PIRSR639901-1"/>
    </source>
</evidence>
<feature type="site" description="Transition state stabilizer" evidence="10">
    <location>
        <position position="135"/>
    </location>
</feature>
<evidence type="ECO:0000256" key="3">
    <source>
        <dbReference type="ARBA" id="ARBA00006380"/>
    </source>
</evidence>
<feature type="domain" description="3-deoxy-D-manno-octulosonic-acid transferase N-terminal" evidence="12">
    <location>
        <begin position="43"/>
        <end position="214"/>
    </location>
</feature>